<dbReference type="InterPro" id="IPR008523">
    <property type="entry name" value="DUF805"/>
</dbReference>
<protein>
    <submittedName>
        <fullName evidence="2">DUF805 domain-containing protein</fullName>
    </submittedName>
</protein>
<keyword evidence="3" id="KW-1185">Reference proteome</keyword>
<feature type="transmembrane region" description="Helical" evidence="1">
    <location>
        <begin position="23"/>
        <end position="46"/>
    </location>
</feature>
<feature type="transmembrane region" description="Helical" evidence="1">
    <location>
        <begin position="52"/>
        <end position="72"/>
    </location>
</feature>
<accession>A0ABT0GKJ7</accession>
<dbReference type="RefSeq" id="WP_248210005.1">
    <property type="nucleotide sequence ID" value="NZ_JALNMH010000010.1"/>
</dbReference>
<dbReference type="EMBL" id="JALNMH010000010">
    <property type="protein sequence ID" value="MCK7594540.1"/>
    <property type="molecule type" value="Genomic_DNA"/>
</dbReference>
<feature type="transmembrane region" description="Helical" evidence="1">
    <location>
        <begin position="84"/>
        <end position="104"/>
    </location>
</feature>
<dbReference type="PANTHER" id="PTHR34980:SF2">
    <property type="entry name" value="INNER MEMBRANE PROTEIN YHAH-RELATED"/>
    <property type="match status" value="1"/>
</dbReference>
<evidence type="ECO:0000256" key="1">
    <source>
        <dbReference type="SAM" id="Phobius"/>
    </source>
</evidence>
<sequence length="121" mass="13300">MNWYLEVLKKYAVFSGRARRKEYWMFVLFNIIIAFVLGIIDGVLGLTTEGGMGILGGLYSLAVLLPSIAVGVRRLHDTGRTGWWLLIAFIPLIGAIVLIVFFVLDSQPGSNEYGPNPKGVG</sequence>
<dbReference type="Proteomes" id="UP001431449">
    <property type="component" value="Unassembled WGS sequence"/>
</dbReference>
<organism evidence="2 3">
    <name type="scientific">Pseudomarimonas salicorniae</name>
    <dbReference type="NCBI Taxonomy" id="2933270"/>
    <lineage>
        <taxon>Bacteria</taxon>
        <taxon>Pseudomonadati</taxon>
        <taxon>Pseudomonadota</taxon>
        <taxon>Gammaproteobacteria</taxon>
        <taxon>Lysobacterales</taxon>
        <taxon>Lysobacteraceae</taxon>
        <taxon>Pseudomarimonas</taxon>
    </lineage>
</organism>
<keyword evidence="1" id="KW-0472">Membrane</keyword>
<name>A0ABT0GKJ7_9GAMM</name>
<evidence type="ECO:0000313" key="2">
    <source>
        <dbReference type="EMBL" id="MCK7594540.1"/>
    </source>
</evidence>
<dbReference type="Pfam" id="PF05656">
    <property type="entry name" value="DUF805"/>
    <property type="match status" value="1"/>
</dbReference>
<reference evidence="2" key="1">
    <citation type="submission" date="2022-04" db="EMBL/GenBank/DDBJ databases">
        <title>Lysobacter sp. CAU 1642 isolated from sea sand.</title>
        <authorList>
            <person name="Kim W."/>
        </authorList>
    </citation>
    <scope>NUCLEOTIDE SEQUENCE</scope>
    <source>
        <strain evidence="2">CAU 1642</strain>
    </source>
</reference>
<proteinExistence type="predicted"/>
<gene>
    <name evidence="2" type="ORF">M0G41_12775</name>
</gene>
<comment type="caution">
    <text evidence="2">The sequence shown here is derived from an EMBL/GenBank/DDBJ whole genome shotgun (WGS) entry which is preliminary data.</text>
</comment>
<keyword evidence="1" id="KW-0812">Transmembrane</keyword>
<keyword evidence="1" id="KW-1133">Transmembrane helix</keyword>
<evidence type="ECO:0000313" key="3">
    <source>
        <dbReference type="Proteomes" id="UP001431449"/>
    </source>
</evidence>
<dbReference type="PANTHER" id="PTHR34980">
    <property type="entry name" value="INNER MEMBRANE PROTEIN-RELATED-RELATED"/>
    <property type="match status" value="1"/>
</dbReference>